<keyword evidence="4" id="KW-0472">Membrane</keyword>
<evidence type="ECO:0000259" key="5">
    <source>
        <dbReference type="PROSITE" id="PS50049"/>
    </source>
</evidence>
<feature type="domain" description="THD" evidence="5">
    <location>
        <begin position="1"/>
        <end position="125"/>
    </location>
</feature>
<evidence type="ECO:0000256" key="4">
    <source>
        <dbReference type="ARBA" id="ARBA00023136"/>
    </source>
</evidence>
<sequence>TFSDSNETGEDQALAWQNRIGQVFTGNCAEYNATDRSLEIKSDGYYFIYVQVMLKANWTSVKFILIMDGKNEIERNSRTASELNSNTVIFGSTYRLRRGSKILVKSNPKYVRVQETDTFLGLFKL</sequence>
<proteinExistence type="inferred from homology"/>
<organism evidence="6 7">
    <name type="scientific">Chiloscyllium punctatum</name>
    <name type="common">Brownbanded bambooshark</name>
    <name type="synonym">Hemiscyllium punctatum</name>
    <dbReference type="NCBI Taxonomy" id="137246"/>
    <lineage>
        <taxon>Eukaryota</taxon>
        <taxon>Metazoa</taxon>
        <taxon>Chordata</taxon>
        <taxon>Craniata</taxon>
        <taxon>Vertebrata</taxon>
        <taxon>Chondrichthyes</taxon>
        <taxon>Elasmobranchii</taxon>
        <taxon>Galeomorphii</taxon>
        <taxon>Galeoidea</taxon>
        <taxon>Orectolobiformes</taxon>
        <taxon>Hemiscylliidae</taxon>
        <taxon>Chiloscyllium</taxon>
    </lineage>
</organism>
<dbReference type="InterPro" id="IPR006052">
    <property type="entry name" value="TNF_dom"/>
</dbReference>
<dbReference type="GO" id="GO:0005615">
    <property type="term" value="C:extracellular space"/>
    <property type="evidence" value="ECO:0007669"/>
    <property type="project" value="UniProtKB-KW"/>
</dbReference>
<evidence type="ECO:0000256" key="3">
    <source>
        <dbReference type="ARBA" id="ARBA00022514"/>
    </source>
</evidence>
<dbReference type="GO" id="GO:0005125">
    <property type="term" value="F:cytokine activity"/>
    <property type="evidence" value="ECO:0007669"/>
    <property type="project" value="UniProtKB-KW"/>
</dbReference>
<keyword evidence="7" id="KW-1185">Reference proteome</keyword>
<comment type="similarity">
    <text evidence="2">Belongs to the tumor necrosis factor family.</text>
</comment>
<dbReference type="Proteomes" id="UP000287033">
    <property type="component" value="Unassembled WGS sequence"/>
</dbReference>
<name>A0A401TEN8_CHIPU</name>
<comment type="subcellular location">
    <subcellularLocation>
        <location evidence="1">Membrane</location>
    </subcellularLocation>
</comment>
<dbReference type="PANTHER" id="PTHR11471:SF13">
    <property type="entry name" value="TNF FAMILY PROFILE DOMAIN-CONTAINING PROTEIN"/>
    <property type="match status" value="1"/>
</dbReference>
<dbReference type="PANTHER" id="PTHR11471">
    <property type="entry name" value="TUMOR NECROSIS FACTOR FAMILY MEMBER"/>
    <property type="match status" value="1"/>
</dbReference>
<dbReference type="GO" id="GO:0005164">
    <property type="term" value="F:tumor necrosis factor receptor binding"/>
    <property type="evidence" value="ECO:0007669"/>
    <property type="project" value="InterPro"/>
</dbReference>
<dbReference type="Gene3D" id="2.60.120.40">
    <property type="match status" value="1"/>
</dbReference>
<evidence type="ECO:0000313" key="6">
    <source>
        <dbReference type="EMBL" id="GCC41107.1"/>
    </source>
</evidence>
<dbReference type="GO" id="GO:0016020">
    <property type="term" value="C:membrane"/>
    <property type="evidence" value="ECO:0007669"/>
    <property type="project" value="UniProtKB-SubCell"/>
</dbReference>
<dbReference type="Pfam" id="PF00229">
    <property type="entry name" value="TNF"/>
    <property type="match status" value="1"/>
</dbReference>
<dbReference type="InterPro" id="IPR008983">
    <property type="entry name" value="Tumour_necrosis_fac-like_dom"/>
</dbReference>
<feature type="non-terminal residue" evidence="6">
    <location>
        <position position="1"/>
    </location>
</feature>
<dbReference type="OMA" id="KLAWINE"/>
<dbReference type="PROSITE" id="PS50049">
    <property type="entry name" value="THD_2"/>
    <property type="match status" value="1"/>
</dbReference>
<evidence type="ECO:0000256" key="1">
    <source>
        <dbReference type="ARBA" id="ARBA00004370"/>
    </source>
</evidence>
<evidence type="ECO:0000313" key="7">
    <source>
        <dbReference type="Proteomes" id="UP000287033"/>
    </source>
</evidence>
<dbReference type="OrthoDB" id="9934818at2759"/>
<dbReference type="EMBL" id="BEZZ01053896">
    <property type="protein sequence ID" value="GCC41107.1"/>
    <property type="molecule type" value="Genomic_DNA"/>
</dbReference>
<reference evidence="6 7" key="1">
    <citation type="journal article" date="2018" name="Nat. Ecol. Evol.">
        <title>Shark genomes provide insights into elasmobranch evolution and the origin of vertebrates.</title>
        <authorList>
            <person name="Hara Y"/>
            <person name="Yamaguchi K"/>
            <person name="Onimaru K"/>
            <person name="Kadota M"/>
            <person name="Koyanagi M"/>
            <person name="Keeley SD"/>
            <person name="Tatsumi K"/>
            <person name="Tanaka K"/>
            <person name="Motone F"/>
            <person name="Kageyama Y"/>
            <person name="Nozu R"/>
            <person name="Adachi N"/>
            <person name="Nishimura O"/>
            <person name="Nakagawa R"/>
            <person name="Tanegashima C"/>
            <person name="Kiyatake I"/>
            <person name="Matsumoto R"/>
            <person name="Murakumo K"/>
            <person name="Nishida K"/>
            <person name="Terakita A"/>
            <person name="Kuratani S"/>
            <person name="Sato K"/>
            <person name="Hyodo S Kuraku.S."/>
        </authorList>
    </citation>
    <scope>NUCLEOTIDE SEQUENCE [LARGE SCALE GENOMIC DNA]</scope>
</reference>
<comment type="caution">
    <text evidence="6">The sequence shown here is derived from an EMBL/GenBank/DDBJ whole genome shotgun (WGS) entry which is preliminary data.</text>
</comment>
<dbReference type="GO" id="GO:0006955">
    <property type="term" value="P:immune response"/>
    <property type="evidence" value="ECO:0007669"/>
    <property type="project" value="InterPro"/>
</dbReference>
<keyword evidence="3" id="KW-0202">Cytokine</keyword>
<dbReference type="SUPFAM" id="SSF49842">
    <property type="entry name" value="TNF-like"/>
    <property type="match status" value="1"/>
</dbReference>
<dbReference type="AlphaFoldDB" id="A0A401TEN8"/>
<gene>
    <name evidence="6" type="ORF">chiPu_0025196</name>
</gene>
<evidence type="ECO:0000256" key="2">
    <source>
        <dbReference type="ARBA" id="ARBA00008670"/>
    </source>
</evidence>
<accession>A0A401TEN8</accession>
<protein>
    <recommendedName>
        <fullName evidence="5">THD domain-containing protein</fullName>
    </recommendedName>
</protein>